<dbReference type="Proteomes" id="UP000800096">
    <property type="component" value="Unassembled WGS sequence"/>
</dbReference>
<evidence type="ECO:0000256" key="1">
    <source>
        <dbReference type="SAM" id="MobiDB-lite"/>
    </source>
</evidence>
<dbReference type="EMBL" id="ML979132">
    <property type="protein sequence ID" value="KAF1921418.1"/>
    <property type="molecule type" value="Genomic_DNA"/>
</dbReference>
<dbReference type="PANTHER" id="PTHR14689">
    <property type="entry name" value="PHORBOL-ESTER_DAG-TYPE DOMAIN-CONTAINING PROTEIN"/>
    <property type="match status" value="1"/>
</dbReference>
<feature type="compositionally biased region" description="Basic residues" evidence="1">
    <location>
        <begin position="79"/>
        <end position="88"/>
    </location>
</feature>
<feature type="compositionally biased region" description="Acidic residues" evidence="1">
    <location>
        <begin position="185"/>
        <end position="198"/>
    </location>
</feature>
<organism evidence="3 4">
    <name type="scientific">Ampelomyces quisqualis</name>
    <name type="common">Powdery mildew agent</name>
    <dbReference type="NCBI Taxonomy" id="50730"/>
    <lineage>
        <taxon>Eukaryota</taxon>
        <taxon>Fungi</taxon>
        <taxon>Dikarya</taxon>
        <taxon>Ascomycota</taxon>
        <taxon>Pezizomycotina</taxon>
        <taxon>Dothideomycetes</taxon>
        <taxon>Pleosporomycetidae</taxon>
        <taxon>Pleosporales</taxon>
        <taxon>Pleosporineae</taxon>
        <taxon>Phaeosphaeriaceae</taxon>
        <taxon>Ampelomyces</taxon>
    </lineage>
</organism>
<dbReference type="PANTHER" id="PTHR14689:SF0">
    <property type="entry name" value="COILED-COIL DOMAIN-CONTAINING PROTEIN 82"/>
    <property type="match status" value="1"/>
</dbReference>
<accession>A0A6A5R2N5</accession>
<keyword evidence="4" id="KW-1185">Reference proteome</keyword>
<dbReference type="Pfam" id="PF13926">
    <property type="entry name" value="DUF4211"/>
    <property type="match status" value="1"/>
</dbReference>
<feature type="compositionally biased region" description="Acidic residues" evidence="1">
    <location>
        <begin position="91"/>
        <end position="102"/>
    </location>
</feature>
<sequence>MFGSSDVDMGKSETSDDESQGENEQVKAKIATRKRRRVEDSDKSVDSAGEVTVVKTKRRRQRSPLVELSESKESDRPRSNRRKNKKRQSNSDDDDDEDESDVVEVIPTRKRRHARRQTTPTAENSPPRRGRRKPSRKQDTKESSDEPSQLRSKRRRISKRPTTPSDGGETDKEEDQSENENANATEDEDDGEKEDLQEDLAFLRSSPLPDRGKLRSTHEKPKNERQKALEALKRRRAGTNEPSSSTTPSRSRKVVIESESDSDSELEIIKEEPESGGEVASDPDDEEDDEVESDRDANALDMFLEDEDDEAFIDNDADAIIGEPVLGPEELMPLIMSRISSSKPRELFKYAIEWMVMKKIHPAFDATSPVYTLTFRKLDDEVKGLANSKFSSSAWTSDFTRALRARPDLHIMEISRSKMDITDAHCEACNRRNHPASDELMFTGQPYNNETLEPIDNDSDSDESELSADSEEELNGEKPTYDAQGTRITPESRTFTLGSTCKANAQVAHTLHHWRYHLYSWVKDYLAREGHLTAEKLVQRDGWTDKKRGKAAEKIITKMEEKGEMRKLYQLYKEQMTYASEVRYDQHRGWRSRG</sequence>
<name>A0A6A5R2N5_AMPQU</name>
<protein>
    <recommendedName>
        <fullName evidence="2">DUF4211 domain-containing protein</fullName>
    </recommendedName>
</protein>
<evidence type="ECO:0000259" key="2">
    <source>
        <dbReference type="Pfam" id="PF13926"/>
    </source>
</evidence>
<dbReference type="OrthoDB" id="21499at2759"/>
<feature type="compositionally biased region" description="Basic and acidic residues" evidence="1">
    <location>
        <begin position="210"/>
        <end position="232"/>
    </location>
</feature>
<feature type="region of interest" description="Disordered" evidence="1">
    <location>
        <begin position="1"/>
        <end position="294"/>
    </location>
</feature>
<reference evidence="3" key="1">
    <citation type="journal article" date="2020" name="Stud. Mycol.">
        <title>101 Dothideomycetes genomes: a test case for predicting lifestyles and emergence of pathogens.</title>
        <authorList>
            <person name="Haridas S."/>
            <person name="Albert R."/>
            <person name="Binder M."/>
            <person name="Bloem J."/>
            <person name="Labutti K."/>
            <person name="Salamov A."/>
            <person name="Andreopoulos B."/>
            <person name="Baker S."/>
            <person name="Barry K."/>
            <person name="Bills G."/>
            <person name="Bluhm B."/>
            <person name="Cannon C."/>
            <person name="Castanera R."/>
            <person name="Culley D."/>
            <person name="Daum C."/>
            <person name="Ezra D."/>
            <person name="Gonzalez J."/>
            <person name="Henrissat B."/>
            <person name="Kuo A."/>
            <person name="Liang C."/>
            <person name="Lipzen A."/>
            <person name="Lutzoni F."/>
            <person name="Magnuson J."/>
            <person name="Mondo S."/>
            <person name="Nolan M."/>
            <person name="Ohm R."/>
            <person name="Pangilinan J."/>
            <person name="Park H.-J."/>
            <person name="Ramirez L."/>
            <person name="Alfaro M."/>
            <person name="Sun H."/>
            <person name="Tritt A."/>
            <person name="Yoshinaga Y."/>
            <person name="Zwiers L.-H."/>
            <person name="Turgeon B."/>
            <person name="Goodwin S."/>
            <person name="Spatafora J."/>
            <person name="Crous P."/>
            <person name="Grigoriev I."/>
        </authorList>
    </citation>
    <scope>NUCLEOTIDE SEQUENCE</scope>
    <source>
        <strain evidence="3">HMLAC05119</strain>
    </source>
</reference>
<feature type="compositionally biased region" description="Acidic residues" evidence="1">
    <location>
        <begin position="453"/>
        <end position="474"/>
    </location>
</feature>
<feature type="domain" description="DUF4211" evidence="2">
    <location>
        <begin position="312"/>
        <end position="452"/>
    </location>
</feature>
<feature type="compositionally biased region" description="Acidic residues" evidence="1">
    <location>
        <begin position="281"/>
        <end position="293"/>
    </location>
</feature>
<evidence type="ECO:0000313" key="4">
    <source>
        <dbReference type="Proteomes" id="UP000800096"/>
    </source>
</evidence>
<dbReference type="GO" id="GO:0005634">
    <property type="term" value="C:nucleus"/>
    <property type="evidence" value="ECO:0007669"/>
    <property type="project" value="TreeGrafter"/>
</dbReference>
<feature type="region of interest" description="Disordered" evidence="1">
    <location>
        <begin position="437"/>
        <end position="488"/>
    </location>
</feature>
<proteinExistence type="predicted"/>
<gene>
    <name evidence="3" type="ORF">BDU57DRAFT_553570</name>
</gene>
<evidence type="ECO:0000313" key="3">
    <source>
        <dbReference type="EMBL" id="KAF1921418.1"/>
    </source>
</evidence>
<feature type="compositionally biased region" description="Basic and acidic residues" evidence="1">
    <location>
        <begin position="69"/>
        <end position="78"/>
    </location>
</feature>
<dbReference type="InterPro" id="IPR025451">
    <property type="entry name" value="DUF4211"/>
</dbReference>
<dbReference type="AlphaFoldDB" id="A0A6A5R2N5"/>